<name>A0A5N1IU79_9BACT</name>
<organism evidence="1 2">
    <name type="scientific">Adhaeribacter soli</name>
    <dbReference type="NCBI Taxonomy" id="2607655"/>
    <lineage>
        <taxon>Bacteria</taxon>
        <taxon>Pseudomonadati</taxon>
        <taxon>Bacteroidota</taxon>
        <taxon>Cytophagia</taxon>
        <taxon>Cytophagales</taxon>
        <taxon>Hymenobacteraceae</taxon>
        <taxon>Adhaeribacter</taxon>
    </lineage>
</organism>
<dbReference type="Proteomes" id="UP000326570">
    <property type="component" value="Unassembled WGS sequence"/>
</dbReference>
<dbReference type="AlphaFoldDB" id="A0A5N1IU79"/>
<dbReference type="RefSeq" id="WP_150904079.1">
    <property type="nucleotide sequence ID" value="NZ_VTWT01000006.1"/>
</dbReference>
<evidence type="ECO:0000313" key="2">
    <source>
        <dbReference type="Proteomes" id="UP000326570"/>
    </source>
</evidence>
<gene>
    <name evidence="1" type="ORF">F0P94_11705</name>
</gene>
<keyword evidence="2" id="KW-1185">Reference proteome</keyword>
<evidence type="ECO:0000313" key="1">
    <source>
        <dbReference type="EMBL" id="KAA9332666.1"/>
    </source>
</evidence>
<reference evidence="1 2" key="1">
    <citation type="submission" date="2019-09" db="EMBL/GenBank/DDBJ databases">
        <title>Genome sequence of Adhaeribacter sp. M2.</title>
        <authorList>
            <person name="Srinivasan S."/>
        </authorList>
    </citation>
    <scope>NUCLEOTIDE SEQUENCE [LARGE SCALE GENOMIC DNA]</scope>
    <source>
        <strain evidence="1 2">M2</strain>
    </source>
</reference>
<dbReference type="EMBL" id="VTWT01000006">
    <property type="protein sequence ID" value="KAA9332666.1"/>
    <property type="molecule type" value="Genomic_DNA"/>
</dbReference>
<comment type="caution">
    <text evidence="1">The sequence shown here is derived from an EMBL/GenBank/DDBJ whole genome shotgun (WGS) entry which is preliminary data.</text>
</comment>
<proteinExistence type="predicted"/>
<sequence>MEQIFRKSPNIFLYRHEQQDELYEVEITLQPHFTSQVDFVVENSEVENVICYKVIDFYAVKIYGDAYTILAYDYIVNDGMSSYILYNYQVSIRVFEEANNSGFNELGVMDFDQFMKSQEDN</sequence>
<protein>
    <submittedName>
        <fullName evidence="1">Uncharacterized protein</fullName>
    </submittedName>
</protein>
<accession>A0A5N1IU79</accession>